<name>A0A022QRL7_ERYGU</name>
<organism evidence="1 2">
    <name type="scientific">Erythranthe guttata</name>
    <name type="common">Yellow monkey flower</name>
    <name type="synonym">Mimulus guttatus</name>
    <dbReference type="NCBI Taxonomy" id="4155"/>
    <lineage>
        <taxon>Eukaryota</taxon>
        <taxon>Viridiplantae</taxon>
        <taxon>Streptophyta</taxon>
        <taxon>Embryophyta</taxon>
        <taxon>Tracheophyta</taxon>
        <taxon>Spermatophyta</taxon>
        <taxon>Magnoliopsida</taxon>
        <taxon>eudicotyledons</taxon>
        <taxon>Gunneridae</taxon>
        <taxon>Pentapetalae</taxon>
        <taxon>asterids</taxon>
        <taxon>lamiids</taxon>
        <taxon>Lamiales</taxon>
        <taxon>Phrymaceae</taxon>
        <taxon>Erythranthe</taxon>
    </lineage>
</organism>
<protein>
    <recommendedName>
        <fullName evidence="3">Fatty acid hydroxylase domain-containing protein</fullName>
    </recommendedName>
</protein>
<keyword evidence="2" id="KW-1185">Reference proteome</keyword>
<dbReference type="EMBL" id="KI631020">
    <property type="protein sequence ID" value="EYU30561.1"/>
    <property type="molecule type" value="Genomic_DNA"/>
</dbReference>
<reference evidence="1 2" key="1">
    <citation type="journal article" date="2013" name="Proc. Natl. Acad. Sci. U.S.A.">
        <title>Fine-scale variation in meiotic recombination in Mimulus inferred from population shotgun sequencing.</title>
        <authorList>
            <person name="Hellsten U."/>
            <person name="Wright K.M."/>
            <person name="Jenkins J."/>
            <person name="Shu S."/>
            <person name="Yuan Y."/>
            <person name="Wessler S.R."/>
            <person name="Schmutz J."/>
            <person name="Willis J.H."/>
            <person name="Rokhsar D.S."/>
        </authorList>
    </citation>
    <scope>NUCLEOTIDE SEQUENCE [LARGE SCALE GENOMIC DNA]</scope>
    <source>
        <strain evidence="2">cv. DUN x IM62</strain>
    </source>
</reference>
<sequence length="63" mass="7378">NDFPWSPLKNIPFYGGAHLHDNHHFVGGKRQSNFASVNTYCDYIYGTNKGYLYKKEFEKEMDS</sequence>
<proteinExistence type="predicted"/>
<dbReference type="AlphaFoldDB" id="A0A022QRL7"/>
<dbReference type="Proteomes" id="UP000030748">
    <property type="component" value="Unassembled WGS sequence"/>
</dbReference>
<dbReference type="STRING" id="4155.A0A022QRL7"/>
<evidence type="ECO:0008006" key="3">
    <source>
        <dbReference type="Google" id="ProtNLM"/>
    </source>
</evidence>
<evidence type="ECO:0000313" key="2">
    <source>
        <dbReference type="Proteomes" id="UP000030748"/>
    </source>
</evidence>
<feature type="non-terminal residue" evidence="1">
    <location>
        <position position="1"/>
    </location>
</feature>
<accession>A0A022QRL7</accession>
<gene>
    <name evidence="1" type="ORF">MIMGU_mgv11b0246252mg</name>
</gene>
<evidence type="ECO:0000313" key="1">
    <source>
        <dbReference type="EMBL" id="EYU30561.1"/>
    </source>
</evidence>